<feature type="compositionally biased region" description="Polar residues" evidence="1">
    <location>
        <begin position="236"/>
        <end position="260"/>
    </location>
</feature>
<dbReference type="Proteomes" id="UP001147747">
    <property type="component" value="Unassembled WGS sequence"/>
</dbReference>
<name>A0A9W9VN38_9EURO</name>
<sequence>MSNLMHKVKDALTGHNEHKGSSHDSSDQNIEHNRGQYNSSAMGSEARDTYGTNPQDSSIHNPRMSTDNNMNTGRSATRNTEDYGSGGYSAGGFPDSKKSDLKDTLGSNTMGTTGNHGSGRYQTGTSGMDAMRDTANAYGSSTTGTTGATGSHDASGSNTEAYRDYTRDTSGLASSDRPSGGYDSGMGTGNSKPDATTYNSSYAGGYGSSELNTGQMPVDASTSGYGASGMGDRTNDTNLGGSHGYNTRSNAGSNMANQMESRGESELNNRTDQQGFGGTAAAGVAALTPREEDLPDHTALIF</sequence>
<dbReference type="EMBL" id="JAPZBU010000009">
    <property type="protein sequence ID" value="KAJ5386174.1"/>
    <property type="molecule type" value="Genomic_DNA"/>
</dbReference>
<dbReference type="OrthoDB" id="2590867at2759"/>
<accession>A0A9W9VN38</accession>
<dbReference type="AlphaFoldDB" id="A0A9W9VN38"/>
<feature type="compositionally biased region" description="Polar residues" evidence="1">
    <location>
        <begin position="105"/>
        <end position="126"/>
    </location>
</feature>
<feature type="compositionally biased region" description="Polar residues" evidence="1">
    <location>
        <begin position="210"/>
        <end position="225"/>
    </location>
</feature>
<evidence type="ECO:0000313" key="3">
    <source>
        <dbReference type="Proteomes" id="UP001147747"/>
    </source>
</evidence>
<feature type="region of interest" description="Disordered" evidence="1">
    <location>
        <begin position="208"/>
        <end position="281"/>
    </location>
</feature>
<reference evidence="2" key="1">
    <citation type="submission" date="2022-12" db="EMBL/GenBank/DDBJ databases">
        <authorList>
            <person name="Petersen C."/>
        </authorList>
    </citation>
    <scope>NUCLEOTIDE SEQUENCE</scope>
    <source>
        <strain evidence="2">IBT 29677</strain>
    </source>
</reference>
<feature type="compositionally biased region" description="Polar residues" evidence="1">
    <location>
        <begin position="168"/>
        <end position="177"/>
    </location>
</feature>
<dbReference type="GeneID" id="81372332"/>
<feature type="compositionally biased region" description="Low complexity" evidence="1">
    <location>
        <begin position="139"/>
        <end position="157"/>
    </location>
</feature>
<proteinExistence type="predicted"/>
<protein>
    <submittedName>
        <fullName evidence="2">Uncharacterized protein</fullName>
    </submittedName>
</protein>
<reference evidence="2" key="2">
    <citation type="journal article" date="2023" name="IMA Fungus">
        <title>Comparative genomic study of the Penicillium genus elucidates a diverse pangenome and 15 lateral gene transfer events.</title>
        <authorList>
            <person name="Petersen C."/>
            <person name="Sorensen T."/>
            <person name="Nielsen M.R."/>
            <person name="Sondergaard T.E."/>
            <person name="Sorensen J.L."/>
            <person name="Fitzpatrick D.A."/>
            <person name="Frisvad J.C."/>
            <person name="Nielsen K.L."/>
        </authorList>
    </citation>
    <scope>NUCLEOTIDE SEQUENCE</scope>
    <source>
        <strain evidence="2">IBT 29677</strain>
    </source>
</reference>
<comment type="caution">
    <text evidence="2">The sequence shown here is derived from an EMBL/GenBank/DDBJ whole genome shotgun (WGS) entry which is preliminary data.</text>
</comment>
<evidence type="ECO:0000256" key="1">
    <source>
        <dbReference type="SAM" id="MobiDB-lite"/>
    </source>
</evidence>
<organism evidence="2 3">
    <name type="scientific">Penicillium cosmopolitanum</name>
    <dbReference type="NCBI Taxonomy" id="1131564"/>
    <lineage>
        <taxon>Eukaryota</taxon>
        <taxon>Fungi</taxon>
        <taxon>Dikarya</taxon>
        <taxon>Ascomycota</taxon>
        <taxon>Pezizomycotina</taxon>
        <taxon>Eurotiomycetes</taxon>
        <taxon>Eurotiomycetidae</taxon>
        <taxon>Eurotiales</taxon>
        <taxon>Aspergillaceae</taxon>
        <taxon>Penicillium</taxon>
    </lineage>
</organism>
<dbReference type="RefSeq" id="XP_056483972.1">
    <property type="nucleotide sequence ID" value="XM_056633352.1"/>
</dbReference>
<feature type="compositionally biased region" description="Basic and acidic residues" evidence="1">
    <location>
        <begin position="7"/>
        <end position="34"/>
    </location>
</feature>
<keyword evidence="3" id="KW-1185">Reference proteome</keyword>
<feature type="region of interest" description="Disordered" evidence="1">
    <location>
        <begin position="1"/>
        <end position="194"/>
    </location>
</feature>
<evidence type="ECO:0000313" key="2">
    <source>
        <dbReference type="EMBL" id="KAJ5386174.1"/>
    </source>
</evidence>
<feature type="compositionally biased region" description="Polar residues" evidence="1">
    <location>
        <begin position="50"/>
        <end position="78"/>
    </location>
</feature>
<gene>
    <name evidence="2" type="ORF">N7509_008715</name>
</gene>